<evidence type="ECO:0000313" key="2">
    <source>
        <dbReference type="EMBL" id="MDN0069667.1"/>
    </source>
</evidence>
<keyword evidence="1" id="KW-0812">Transmembrane</keyword>
<feature type="transmembrane region" description="Helical" evidence="1">
    <location>
        <begin position="59"/>
        <end position="77"/>
    </location>
</feature>
<feature type="transmembrane region" description="Helical" evidence="1">
    <location>
        <begin position="172"/>
        <end position="191"/>
    </location>
</feature>
<organism evidence="2 3">
    <name type="scientific">Collinsella ihumii</name>
    <dbReference type="NCBI Taxonomy" id="1720204"/>
    <lineage>
        <taxon>Bacteria</taxon>
        <taxon>Bacillati</taxon>
        <taxon>Actinomycetota</taxon>
        <taxon>Coriobacteriia</taxon>
        <taxon>Coriobacteriales</taxon>
        <taxon>Coriobacteriaceae</taxon>
        <taxon>Collinsella</taxon>
    </lineage>
</organism>
<name>A0AAW7K389_9ACTN</name>
<evidence type="ECO:0000256" key="1">
    <source>
        <dbReference type="SAM" id="Phobius"/>
    </source>
</evidence>
<feature type="transmembrane region" description="Helical" evidence="1">
    <location>
        <begin position="21"/>
        <end position="39"/>
    </location>
</feature>
<feature type="transmembrane region" description="Helical" evidence="1">
    <location>
        <begin position="144"/>
        <end position="166"/>
    </location>
</feature>
<dbReference type="EMBL" id="JAUEIR010000007">
    <property type="protein sequence ID" value="MDN0069667.1"/>
    <property type="molecule type" value="Genomic_DNA"/>
</dbReference>
<feature type="transmembrane region" description="Helical" evidence="1">
    <location>
        <begin position="112"/>
        <end position="132"/>
    </location>
</feature>
<protein>
    <submittedName>
        <fullName evidence="2">Uncharacterized protein</fullName>
    </submittedName>
</protein>
<gene>
    <name evidence="2" type="ORF">QVN40_08130</name>
</gene>
<comment type="caution">
    <text evidence="2">The sequence shown here is derived from an EMBL/GenBank/DDBJ whole genome shotgun (WGS) entry which is preliminary data.</text>
</comment>
<dbReference type="AlphaFoldDB" id="A0AAW7K389"/>
<evidence type="ECO:0000313" key="3">
    <source>
        <dbReference type="Proteomes" id="UP001168505"/>
    </source>
</evidence>
<sequence length="213" mass="22118">MRHQTVDLLERVKRHLLQAKWNLVIMAACCFVMAAYNFVVPASGVLGVTGSGLDGVISALPVCGIVAGALSLVGSFVSKSTWVLSWVEVAFEIAMFALGFWGLFFPTTMGDYAGVLAFAGVFAALYLVAVALEMDRMGAGRWVVALCVAAVVAVLALALAMGFAGVSGAQGVASLMLFVAAWGFVYGAVSLQGVGSAEDSIAAPVRLFGRDRA</sequence>
<reference evidence="2" key="2">
    <citation type="submission" date="2023-08" db="EMBL/GenBank/DDBJ databases">
        <title>Identification and characterization of horizontal gene transfer across gut microbiota members of farm animals based on homology search.</title>
        <authorList>
            <person name="Schwarzerova J."/>
            <person name="Nykrynova M."/>
            <person name="Jureckova K."/>
            <person name="Cejkova D."/>
            <person name="Rychlik I."/>
        </authorList>
    </citation>
    <scope>NUCLEOTIDE SEQUENCE</scope>
    <source>
        <strain evidence="2">15_COKtk</strain>
    </source>
</reference>
<dbReference type="RefSeq" id="WP_289827330.1">
    <property type="nucleotide sequence ID" value="NZ_JAUEIR010000007.1"/>
</dbReference>
<accession>A0AAW7K389</accession>
<proteinExistence type="predicted"/>
<reference evidence="2" key="1">
    <citation type="submission" date="2023-06" db="EMBL/GenBank/DDBJ databases">
        <authorList>
            <person name="Zeman M."/>
            <person name="Kubasova T."/>
            <person name="Jahodarova E."/>
            <person name="Nykrynova M."/>
            <person name="Rychlik I."/>
        </authorList>
    </citation>
    <scope>NUCLEOTIDE SEQUENCE</scope>
    <source>
        <strain evidence="2">15_COKtk</strain>
    </source>
</reference>
<keyword evidence="1" id="KW-1133">Transmembrane helix</keyword>
<keyword evidence="1" id="KW-0472">Membrane</keyword>
<feature type="transmembrane region" description="Helical" evidence="1">
    <location>
        <begin position="89"/>
        <end position="106"/>
    </location>
</feature>
<dbReference type="Proteomes" id="UP001168505">
    <property type="component" value="Unassembled WGS sequence"/>
</dbReference>